<name>A0ABV4EP55_BREEP</name>
<organism evidence="2 3">
    <name type="scientific">Brevibacterium epidermidis</name>
    <dbReference type="NCBI Taxonomy" id="1698"/>
    <lineage>
        <taxon>Bacteria</taxon>
        <taxon>Bacillati</taxon>
        <taxon>Actinomycetota</taxon>
        <taxon>Actinomycetes</taxon>
        <taxon>Micrococcales</taxon>
        <taxon>Brevibacteriaceae</taxon>
        <taxon>Brevibacterium</taxon>
    </lineage>
</organism>
<dbReference type="EMBL" id="JBGBYS010000027">
    <property type="protein sequence ID" value="MEY9260318.1"/>
    <property type="molecule type" value="Genomic_DNA"/>
</dbReference>
<reference evidence="2 3" key="1">
    <citation type="submission" date="2024-07" db="EMBL/GenBank/DDBJ databases">
        <title>Mealworm larvae gut microbial communities from Newark, Delaware, USA.</title>
        <authorList>
            <person name="Blenner M."/>
        </authorList>
    </citation>
    <scope>NUCLEOTIDE SEQUENCE [LARGE SCALE GENOMIC DNA]</scope>
    <source>
        <strain evidence="2 3">UD i117</strain>
    </source>
</reference>
<dbReference type="Proteomes" id="UP001565435">
    <property type="component" value="Unassembled WGS sequence"/>
</dbReference>
<accession>A0ABV4EP55</accession>
<keyword evidence="1" id="KW-0472">Membrane</keyword>
<sequence>MKPTAALIGVALGLGLPIYLVGWAVLALSFIDLF</sequence>
<feature type="transmembrane region" description="Helical" evidence="1">
    <location>
        <begin position="6"/>
        <end position="31"/>
    </location>
</feature>
<evidence type="ECO:0000313" key="2">
    <source>
        <dbReference type="EMBL" id="MEY9260318.1"/>
    </source>
</evidence>
<keyword evidence="3" id="KW-1185">Reference proteome</keyword>
<evidence type="ECO:0000256" key="1">
    <source>
        <dbReference type="SAM" id="Phobius"/>
    </source>
</evidence>
<gene>
    <name evidence="2" type="ORF">ABH903_003361</name>
</gene>
<evidence type="ECO:0000313" key="3">
    <source>
        <dbReference type="Proteomes" id="UP001565435"/>
    </source>
</evidence>
<keyword evidence="1" id="KW-1133">Transmembrane helix</keyword>
<proteinExistence type="predicted"/>
<keyword evidence="1" id="KW-0812">Transmembrane</keyword>
<protein>
    <submittedName>
        <fullName evidence="2">Uncharacterized protein</fullName>
    </submittedName>
</protein>
<comment type="caution">
    <text evidence="2">The sequence shown here is derived from an EMBL/GenBank/DDBJ whole genome shotgun (WGS) entry which is preliminary data.</text>
</comment>